<comment type="caution">
    <text evidence="2">The sequence shown here is derived from an EMBL/GenBank/DDBJ whole genome shotgun (WGS) entry which is preliminary data.</text>
</comment>
<protein>
    <recommendedName>
        <fullName evidence="4">Ferric oxidoreductase domain-containing protein</fullName>
    </recommendedName>
</protein>
<dbReference type="RefSeq" id="WP_194865205.1">
    <property type="nucleotide sequence ID" value="NZ_ARXX01000030.1"/>
</dbReference>
<keyword evidence="1" id="KW-1133">Transmembrane helix</keyword>
<feature type="transmembrane region" description="Helical" evidence="1">
    <location>
        <begin position="122"/>
        <end position="144"/>
    </location>
</feature>
<feature type="transmembrane region" description="Helical" evidence="1">
    <location>
        <begin position="186"/>
        <end position="204"/>
    </location>
</feature>
<gene>
    <name evidence="2" type="ORF">Y5W_02114</name>
</gene>
<evidence type="ECO:0008006" key="4">
    <source>
        <dbReference type="Google" id="ProtNLM"/>
    </source>
</evidence>
<accession>A0ABS0AS50</accession>
<keyword evidence="1" id="KW-0812">Transmembrane</keyword>
<organism evidence="2 3">
    <name type="scientific">Alloalcanivorax profundimaris</name>
    <dbReference type="NCBI Taxonomy" id="2735259"/>
    <lineage>
        <taxon>Bacteria</taxon>
        <taxon>Pseudomonadati</taxon>
        <taxon>Pseudomonadota</taxon>
        <taxon>Gammaproteobacteria</taxon>
        <taxon>Oceanospirillales</taxon>
        <taxon>Alcanivoracaceae</taxon>
        <taxon>Alloalcanivorax</taxon>
    </lineage>
</organism>
<dbReference type="EMBL" id="ARXX01000030">
    <property type="protein sequence ID" value="MBF5056820.1"/>
    <property type="molecule type" value="Genomic_DNA"/>
</dbReference>
<feature type="transmembrane region" description="Helical" evidence="1">
    <location>
        <begin position="156"/>
        <end position="174"/>
    </location>
</feature>
<sequence length="224" mass="24626">MKRGAFFFLLMVAIAMLGLTVRTWWQSAQPAMLGYEVLPAGQSAYLFSKLAGLISVLLLWWQCILAVALPPRHATWHLKVHRFSGALFLMAVLVHYSLFVIAVEARQGHFPVALLGPQFGNYFKVGVTLGWTALVGFFLVFLAGVLRRYLKKAWKYIHRLAFLFAAVALLHGFMIGSETASGEYSVWFAGMAGTLVAAIMDRLVGAYGSKGDVVDARTQARGGP</sequence>
<evidence type="ECO:0000313" key="3">
    <source>
        <dbReference type="Proteomes" id="UP000662703"/>
    </source>
</evidence>
<dbReference type="Proteomes" id="UP000662703">
    <property type="component" value="Unassembled WGS sequence"/>
</dbReference>
<reference evidence="2 3" key="1">
    <citation type="submission" date="2012-09" db="EMBL/GenBank/DDBJ databases">
        <title>Genome Sequence of alkane-degrading Bacterium Alcanivorax sp. 521-1.</title>
        <authorList>
            <person name="Lai Q."/>
            <person name="Shao Z."/>
        </authorList>
    </citation>
    <scope>NUCLEOTIDE SEQUENCE [LARGE SCALE GENOMIC DNA]</scope>
    <source>
        <strain evidence="2 3">521-1</strain>
    </source>
</reference>
<keyword evidence="1" id="KW-0472">Membrane</keyword>
<feature type="transmembrane region" description="Helical" evidence="1">
    <location>
        <begin position="45"/>
        <end position="68"/>
    </location>
</feature>
<feature type="transmembrane region" description="Helical" evidence="1">
    <location>
        <begin position="80"/>
        <end position="102"/>
    </location>
</feature>
<evidence type="ECO:0000256" key="1">
    <source>
        <dbReference type="SAM" id="Phobius"/>
    </source>
</evidence>
<feature type="transmembrane region" description="Helical" evidence="1">
    <location>
        <begin position="7"/>
        <end position="25"/>
    </location>
</feature>
<evidence type="ECO:0000313" key="2">
    <source>
        <dbReference type="EMBL" id="MBF5056820.1"/>
    </source>
</evidence>
<proteinExistence type="predicted"/>
<name>A0ABS0AS50_9GAMM</name>
<keyword evidence="3" id="KW-1185">Reference proteome</keyword>